<name>A0A178ZPW7_9EURO</name>
<proteinExistence type="predicted"/>
<evidence type="ECO:0000256" key="1">
    <source>
        <dbReference type="SAM" id="MobiDB-lite"/>
    </source>
</evidence>
<evidence type="ECO:0000313" key="3">
    <source>
        <dbReference type="Proteomes" id="UP000078343"/>
    </source>
</evidence>
<dbReference type="GeneID" id="30008209"/>
<feature type="region of interest" description="Disordered" evidence="1">
    <location>
        <begin position="90"/>
        <end position="111"/>
    </location>
</feature>
<evidence type="ECO:0000313" key="2">
    <source>
        <dbReference type="EMBL" id="OAP61837.1"/>
    </source>
</evidence>
<sequence length="143" mass="15514">MARLRRLCVGNPSAETFVDSIGNRGPVTYNQVRNGCLRDTDAQIRHKAARYAGVVFEVAPSAQSGGLEDPAKCYSLEQVGYSSSRGIERQKLGFKEGNSEDLGTGNSCKPRAPNGRRRIFAGVAIGVPGREFRPWIIGAWVST</sequence>
<keyword evidence="3" id="KW-1185">Reference proteome</keyword>
<gene>
    <name evidence="2" type="ORF">AYL99_04040</name>
</gene>
<dbReference type="Proteomes" id="UP000078343">
    <property type="component" value="Unassembled WGS sequence"/>
</dbReference>
<comment type="caution">
    <text evidence="2">The sequence shown here is derived from an EMBL/GenBank/DDBJ whole genome shotgun (WGS) entry which is preliminary data.</text>
</comment>
<organism evidence="2 3">
    <name type="scientific">Fonsecaea erecta</name>
    <dbReference type="NCBI Taxonomy" id="1367422"/>
    <lineage>
        <taxon>Eukaryota</taxon>
        <taxon>Fungi</taxon>
        <taxon>Dikarya</taxon>
        <taxon>Ascomycota</taxon>
        <taxon>Pezizomycotina</taxon>
        <taxon>Eurotiomycetes</taxon>
        <taxon>Chaetothyriomycetidae</taxon>
        <taxon>Chaetothyriales</taxon>
        <taxon>Herpotrichiellaceae</taxon>
        <taxon>Fonsecaea</taxon>
    </lineage>
</organism>
<dbReference type="RefSeq" id="XP_018695204.1">
    <property type="nucleotide sequence ID" value="XM_018835554.1"/>
</dbReference>
<dbReference type="AlphaFoldDB" id="A0A178ZPW7"/>
<dbReference type="EMBL" id="LVYI01000003">
    <property type="protein sequence ID" value="OAP61837.1"/>
    <property type="molecule type" value="Genomic_DNA"/>
</dbReference>
<accession>A0A178ZPW7</accession>
<protein>
    <submittedName>
        <fullName evidence="2">Uncharacterized protein</fullName>
    </submittedName>
</protein>
<reference evidence="2 3" key="1">
    <citation type="submission" date="2016-04" db="EMBL/GenBank/DDBJ databases">
        <title>Draft genome of Fonsecaea erecta CBS 125763.</title>
        <authorList>
            <person name="Weiss V.A."/>
            <person name="Vicente V.A."/>
            <person name="Raittz R.T."/>
            <person name="Moreno L.F."/>
            <person name="De Souza E.M."/>
            <person name="Pedrosa F.O."/>
            <person name="Steffens M.B."/>
            <person name="Faoro H."/>
            <person name="Tadra-Sfeir M.Z."/>
            <person name="Najafzadeh M.J."/>
            <person name="Felipe M.S."/>
            <person name="Teixeira M."/>
            <person name="Sun J."/>
            <person name="Xi L."/>
            <person name="Gomes R."/>
            <person name="De Azevedo C.M."/>
            <person name="Salgado C.G."/>
            <person name="Da Silva M.B."/>
            <person name="Nascimento M.F."/>
            <person name="Queiroz-Telles F."/>
            <person name="Attili D.S."/>
            <person name="Gorbushina A."/>
        </authorList>
    </citation>
    <scope>NUCLEOTIDE SEQUENCE [LARGE SCALE GENOMIC DNA]</scope>
    <source>
        <strain evidence="2 3">CBS 125763</strain>
    </source>
</reference>